<dbReference type="InterPro" id="IPR023213">
    <property type="entry name" value="CAT-like_dom_sf"/>
</dbReference>
<reference evidence="2 3" key="1">
    <citation type="submission" date="2023-05" db="EMBL/GenBank/DDBJ databases">
        <title>Streptomyces fuscus sp. nov., a brown-black pigment producing actinomyces isolated from dry sand of Sea duck farm.</title>
        <authorList>
            <person name="Xie J."/>
            <person name="Shen N."/>
        </authorList>
    </citation>
    <scope>NUCLEOTIDE SEQUENCE [LARGE SCALE GENOMIC DNA]</scope>
    <source>
        <strain evidence="2 3">GXMU-J15</strain>
    </source>
</reference>
<feature type="domain" description="Condensation" evidence="1">
    <location>
        <begin position="19"/>
        <end position="72"/>
    </location>
</feature>
<organism evidence="2 3">
    <name type="scientific">Streptomyces fuscus</name>
    <dbReference type="NCBI Taxonomy" id="3048495"/>
    <lineage>
        <taxon>Bacteria</taxon>
        <taxon>Bacillati</taxon>
        <taxon>Actinomycetota</taxon>
        <taxon>Actinomycetes</taxon>
        <taxon>Kitasatosporales</taxon>
        <taxon>Streptomycetaceae</taxon>
        <taxon>Streptomyces</taxon>
    </lineage>
</organism>
<evidence type="ECO:0000259" key="1">
    <source>
        <dbReference type="Pfam" id="PF00668"/>
    </source>
</evidence>
<dbReference type="RefSeq" id="WP_285437302.1">
    <property type="nucleotide sequence ID" value="NZ_JASJUS010000100.1"/>
</dbReference>
<dbReference type="Gene3D" id="3.30.559.10">
    <property type="entry name" value="Chloramphenicol acetyltransferase-like domain"/>
    <property type="match status" value="1"/>
</dbReference>
<dbReference type="Pfam" id="PF00668">
    <property type="entry name" value="Condensation"/>
    <property type="match status" value="1"/>
</dbReference>
<dbReference type="SUPFAM" id="SSF52777">
    <property type="entry name" value="CoA-dependent acyltransferases"/>
    <property type="match status" value="1"/>
</dbReference>
<evidence type="ECO:0000313" key="3">
    <source>
        <dbReference type="Proteomes" id="UP001241926"/>
    </source>
</evidence>
<accession>A0ABT7JBI6</accession>
<dbReference type="EMBL" id="JASJUS010000100">
    <property type="protein sequence ID" value="MDL2082239.1"/>
    <property type="molecule type" value="Genomic_DNA"/>
</dbReference>
<dbReference type="Proteomes" id="UP001241926">
    <property type="component" value="Unassembled WGS sequence"/>
</dbReference>
<keyword evidence="3" id="KW-1185">Reference proteome</keyword>
<gene>
    <name evidence="2" type="ORF">QNN03_38150</name>
</gene>
<dbReference type="InterPro" id="IPR001242">
    <property type="entry name" value="Condensation_dom"/>
</dbReference>
<name>A0ABT7JBI6_9ACTN</name>
<sequence length="72" mass="8234">MTSHNFNAESRQPAHIDEDGFPLSFAQQRLWFLSQLGLNQREYLVPRLLRVRGRLDVEALGAAFSGLVARHE</sequence>
<feature type="non-terminal residue" evidence="2">
    <location>
        <position position="72"/>
    </location>
</feature>
<comment type="caution">
    <text evidence="2">The sequence shown here is derived from an EMBL/GenBank/DDBJ whole genome shotgun (WGS) entry which is preliminary data.</text>
</comment>
<evidence type="ECO:0000313" key="2">
    <source>
        <dbReference type="EMBL" id="MDL2082239.1"/>
    </source>
</evidence>
<protein>
    <submittedName>
        <fullName evidence="2">Condensation domain-containing protein</fullName>
    </submittedName>
</protein>
<proteinExistence type="predicted"/>